<dbReference type="InterPro" id="IPR015168">
    <property type="entry name" value="SsuA/THI5"/>
</dbReference>
<evidence type="ECO:0000256" key="3">
    <source>
        <dbReference type="ARBA" id="ARBA00022741"/>
    </source>
</evidence>
<proteinExistence type="inferred from homology"/>
<dbReference type="InterPro" id="IPR003439">
    <property type="entry name" value="ABC_transporter-like_ATP-bd"/>
</dbReference>
<dbReference type="STRING" id="536019.Mesop_3382"/>
<dbReference type="Pfam" id="PF00005">
    <property type="entry name" value="ABC_tran"/>
    <property type="match status" value="1"/>
</dbReference>
<keyword evidence="4" id="KW-0067">ATP-binding</keyword>
<dbReference type="CDD" id="cd03293">
    <property type="entry name" value="ABC_NrtD_SsuB_transporters"/>
    <property type="match status" value="1"/>
</dbReference>
<dbReference type="SMART" id="SM00382">
    <property type="entry name" value="AAA"/>
    <property type="match status" value="1"/>
</dbReference>
<evidence type="ECO:0000313" key="7">
    <source>
        <dbReference type="Proteomes" id="UP000001623"/>
    </source>
</evidence>
<dbReference type="InterPro" id="IPR050166">
    <property type="entry name" value="ABC_transporter_ATP-bind"/>
</dbReference>
<dbReference type="PANTHER" id="PTHR42788">
    <property type="entry name" value="TAURINE IMPORT ATP-BINDING PROTEIN-RELATED"/>
    <property type="match status" value="1"/>
</dbReference>
<dbReference type="KEGG" id="mop:Mesop_3382"/>
<dbReference type="Proteomes" id="UP000001623">
    <property type="component" value="Chromosome"/>
</dbReference>
<accession>F7YCL6</accession>
<dbReference type="PROSITE" id="PS00211">
    <property type="entry name" value="ABC_TRANSPORTER_1"/>
    <property type="match status" value="1"/>
</dbReference>
<dbReference type="SUPFAM" id="SSF53850">
    <property type="entry name" value="Periplasmic binding protein-like II"/>
    <property type="match status" value="1"/>
</dbReference>
<evidence type="ECO:0000313" key="6">
    <source>
        <dbReference type="EMBL" id="AEH87828.1"/>
    </source>
</evidence>
<sequence length="591" mass="64405">MSRLELRHVRKAFGGLDVLADISLNVGAGEFVSILGPSGAGKSTLFQLLTGAEHGEGEMLFDGVPLDDHGRHFAFMPQRDALMPWRRILDNATLGLEVQGIKRKAARARVAPLFAEFGLVGFERHFPAQLSGGMRQRAALLRTVVQERDMLLLDEPFGALDALTRAAMQRWLEQMWRHHRWTALLITHDVREAVYLSDRIYVLSARPARVLREIRVPLPRPRDPTGAAARQAIALEAEILDILLNPQPPKDMTMTDLTRRQALLLTLASGLPLIAGPGRSFAAMQKITVALDWTVNTNHIGLFVARDKGFYSDAGLEVDILPYSDTGAGTLVANRVADFGINGTISLFTQKTAGADLKAVYAVVQSETGRLVFNAARSDIKSPKDLDGLTYGGFGSAWENALISTIIRHDGGKGNFETVTLGTSAYEALANGTVDFTLEVLTWEGVEAELKGVHQRSFVYADYGVPDEHTTLISSSEAYLSANPKLAEAFIQATQRGYRFAVEHPDEAAALLITANKDALTNPALIKASLKALIDGHYLRAENGAIGTMDPAKMDAIGDYLFTAGILHDADGKVLTQRPDFTKYFSNSTLG</sequence>
<keyword evidence="3" id="KW-0547">Nucleotide-binding</keyword>
<organism evidence="6 7">
    <name type="scientific">Mesorhizobium opportunistum (strain LMG 24607 / HAMBI 3007 / WSM2075)</name>
    <dbReference type="NCBI Taxonomy" id="536019"/>
    <lineage>
        <taxon>Bacteria</taxon>
        <taxon>Pseudomonadati</taxon>
        <taxon>Pseudomonadota</taxon>
        <taxon>Alphaproteobacteria</taxon>
        <taxon>Hyphomicrobiales</taxon>
        <taxon>Phyllobacteriaceae</taxon>
        <taxon>Mesorhizobium</taxon>
    </lineage>
</organism>
<name>F7YCL6_MESOW</name>
<evidence type="ECO:0000256" key="2">
    <source>
        <dbReference type="ARBA" id="ARBA00022448"/>
    </source>
</evidence>
<dbReference type="GO" id="GO:0016887">
    <property type="term" value="F:ATP hydrolysis activity"/>
    <property type="evidence" value="ECO:0007669"/>
    <property type="project" value="InterPro"/>
</dbReference>
<evidence type="ECO:0000256" key="1">
    <source>
        <dbReference type="ARBA" id="ARBA00005417"/>
    </source>
</evidence>
<protein>
    <submittedName>
        <fullName evidence="6">NMT1/THI5 like domain protein</fullName>
    </submittedName>
</protein>
<dbReference type="Gene3D" id="3.40.190.10">
    <property type="entry name" value="Periplasmic binding protein-like II"/>
    <property type="match status" value="2"/>
</dbReference>
<keyword evidence="2" id="KW-0813">Transport</keyword>
<evidence type="ECO:0000256" key="4">
    <source>
        <dbReference type="ARBA" id="ARBA00022840"/>
    </source>
</evidence>
<dbReference type="InterPro" id="IPR017871">
    <property type="entry name" value="ABC_transporter-like_CS"/>
</dbReference>
<dbReference type="GO" id="GO:0005524">
    <property type="term" value="F:ATP binding"/>
    <property type="evidence" value="ECO:0007669"/>
    <property type="project" value="UniProtKB-KW"/>
</dbReference>
<comment type="similarity">
    <text evidence="1">Belongs to the ABC transporter superfamily.</text>
</comment>
<feature type="domain" description="ABC transporter" evidence="5">
    <location>
        <begin position="4"/>
        <end position="230"/>
    </location>
</feature>
<evidence type="ECO:0000259" key="5">
    <source>
        <dbReference type="PROSITE" id="PS50893"/>
    </source>
</evidence>
<dbReference type="PROSITE" id="PS50893">
    <property type="entry name" value="ABC_TRANSPORTER_2"/>
    <property type="match status" value="1"/>
</dbReference>
<dbReference type="Pfam" id="PF09084">
    <property type="entry name" value="NMT1"/>
    <property type="match status" value="1"/>
</dbReference>
<dbReference type="AlphaFoldDB" id="F7YCL6"/>
<dbReference type="EMBL" id="CP002279">
    <property type="protein sequence ID" value="AEH87828.1"/>
    <property type="molecule type" value="Genomic_DNA"/>
</dbReference>
<dbReference type="eggNOG" id="COG1116">
    <property type="taxonomic scope" value="Bacteria"/>
</dbReference>
<dbReference type="SUPFAM" id="SSF52540">
    <property type="entry name" value="P-loop containing nucleoside triphosphate hydrolases"/>
    <property type="match status" value="1"/>
</dbReference>
<dbReference type="eggNOG" id="COG0715">
    <property type="taxonomic scope" value="Bacteria"/>
</dbReference>
<dbReference type="HOGENOM" id="CLU_461386_0_0_5"/>
<dbReference type="InterPro" id="IPR027417">
    <property type="entry name" value="P-loop_NTPase"/>
</dbReference>
<reference evidence="6 7" key="1">
    <citation type="submission" date="2010-10" db="EMBL/GenBank/DDBJ databases">
        <title>Complete sequence of Mesorhizobium opportunistum WSM2075.</title>
        <authorList>
            <consortium name="US DOE Joint Genome Institute"/>
            <person name="Lucas S."/>
            <person name="Copeland A."/>
            <person name="Lapidus A."/>
            <person name="Cheng J.-F."/>
            <person name="Bruce D."/>
            <person name="Goodwin L."/>
            <person name="Pitluck S."/>
            <person name="Chertkov O."/>
            <person name="Misra M."/>
            <person name="Detter J.C."/>
            <person name="Han C."/>
            <person name="Tapia R."/>
            <person name="Land M."/>
            <person name="Hauser L."/>
            <person name="Kyrpides N."/>
            <person name="Ovchinnikova G."/>
            <person name="Mavrommatis K.M."/>
            <person name="Tiwari R.P."/>
            <person name="Howieson J.G."/>
            <person name="O'Hara G.W."/>
            <person name="Nandasena K.G."/>
            <person name="Woyke T."/>
        </authorList>
    </citation>
    <scope>NUCLEOTIDE SEQUENCE [LARGE SCALE GENOMIC DNA]</scope>
    <source>
        <strain evidence="7">LMG 24607 / HAMBI 3007 / WSM2075</strain>
    </source>
</reference>
<dbReference type="PANTHER" id="PTHR42788:SF2">
    <property type="entry name" value="ABC TRANSPORTER ATP-BINDING PROTEIN"/>
    <property type="match status" value="1"/>
</dbReference>
<dbReference type="InterPro" id="IPR003593">
    <property type="entry name" value="AAA+_ATPase"/>
</dbReference>
<dbReference type="Gene3D" id="3.40.50.300">
    <property type="entry name" value="P-loop containing nucleotide triphosphate hydrolases"/>
    <property type="match status" value="1"/>
</dbReference>
<gene>
    <name evidence="6" type="ordered locus">Mesop_3382</name>
</gene>